<sequence length="76" mass="8569">MMETMETMMDGVSLERAPVTTVTFGTRVAKVLAALRWAFVLNRSRIALSELTDEQLADIGVSRYEAERECRKVGLF</sequence>
<name>A0ABV2IXX6_9HYPH</name>
<accession>A0ABV2IXX6</accession>
<dbReference type="RefSeq" id="WP_354555062.1">
    <property type="nucleotide sequence ID" value="NZ_JBEPMB010000001.1"/>
</dbReference>
<dbReference type="InterPro" id="IPR009506">
    <property type="entry name" value="YjiS-like"/>
</dbReference>
<proteinExistence type="predicted"/>
<evidence type="ECO:0000259" key="1">
    <source>
        <dbReference type="Pfam" id="PF06568"/>
    </source>
</evidence>
<dbReference type="Proteomes" id="UP001549047">
    <property type="component" value="Unassembled WGS sequence"/>
</dbReference>
<organism evidence="2 3">
    <name type="scientific">Rhizobium aquaticum</name>
    <dbReference type="NCBI Taxonomy" id="1549636"/>
    <lineage>
        <taxon>Bacteria</taxon>
        <taxon>Pseudomonadati</taxon>
        <taxon>Pseudomonadota</taxon>
        <taxon>Alphaproteobacteria</taxon>
        <taxon>Hyphomicrobiales</taxon>
        <taxon>Rhizobiaceae</taxon>
        <taxon>Rhizobium/Agrobacterium group</taxon>
        <taxon>Rhizobium</taxon>
    </lineage>
</organism>
<feature type="domain" description="YjiS-like" evidence="1">
    <location>
        <begin position="41"/>
        <end position="67"/>
    </location>
</feature>
<evidence type="ECO:0000313" key="3">
    <source>
        <dbReference type="Proteomes" id="UP001549047"/>
    </source>
</evidence>
<reference evidence="2 3" key="1">
    <citation type="submission" date="2024-06" db="EMBL/GenBank/DDBJ databases">
        <title>Genomic Encyclopedia of Type Strains, Phase IV (KMG-IV): sequencing the most valuable type-strain genomes for metagenomic binning, comparative biology and taxonomic classification.</title>
        <authorList>
            <person name="Goeker M."/>
        </authorList>
    </citation>
    <scope>NUCLEOTIDE SEQUENCE [LARGE SCALE GENOMIC DNA]</scope>
    <source>
        <strain evidence="2 3">DSM 29780</strain>
    </source>
</reference>
<dbReference type="Pfam" id="PF06568">
    <property type="entry name" value="YjiS-like"/>
    <property type="match status" value="1"/>
</dbReference>
<protein>
    <submittedName>
        <fullName evidence="2">Uncharacterized protein YjiS (DUF1127 family)</fullName>
    </submittedName>
</protein>
<evidence type="ECO:0000313" key="2">
    <source>
        <dbReference type="EMBL" id="MET3612499.1"/>
    </source>
</evidence>
<dbReference type="EMBL" id="JBEPMB010000001">
    <property type="protein sequence ID" value="MET3612499.1"/>
    <property type="molecule type" value="Genomic_DNA"/>
</dbReference>
<keyword evidence="3" id="KW-1185">Reference proteome</keyword>
<comment type="caution">
    <text evidence="2">The sequence shown here is derived from an EMBL/GenBank/DDBJ whole genome shotgun (WGS) entry which is preliminary data.</text>
</comment>
<gene>
    <name evidence="2" type="ORF">ABID16_000804</name>
</gene>